<gene>
    <name evidence="8" type="ORF">NKR23_g5597</name>
</gene>
<feature type="region of interest" description="Disordered" evidence="6">
    <location>
        <begin position="271"/>
        <end position="300"/>
    </location>
</feature>
<comment type="cofactor">
    <cofactor evidence="1">
        <name>FAD</name>
        <dbReference type="ChEBI" id="CHEBI:57692"/>
    </cofactor>
</comment>
<feature type="compositionally biased region" description="Polar residues" evidence="6">
    <location>
        <begin position="271"/>
        <end position="283"/>
    </location>
</feature>
<dbReference type="EMBL" id="JANBVO010000015">
    <property type="protein sequence ID" value="KAJ9145109.1"/>
    <property type="molecule type" value="Genomic_DNA"/>
</dbReference>
<sequence length="422" mass="47100">MPLDIHPSMAAIHLLQKVIRSAYGAQPLLQDLANRAIDKWRQWNEASGEELFSLSGWARLTDTGRPMDVDIATFETMAKAGLGHTQYFLHSSEDLERAEKNGWGGPRLDQFRRRERGLPLDGVLDANAGMAYADLACKYALSLVEEDGGTKVIFGEGRGEFSEFIRDVSDTSRVTGIITKDGQKHHADFVIVAAGPYTHQIVPELQPFVTATAGNFIFIRVPEHLRDRYRPDVFPTWAWNYSGNSESPGLTGFPIDRHGILKISYRSPKWTNPSQSASSTGNPVSVPAKASEVASTGPPLLPLQETKEFIRENMPELVGAEIVAARMCWYTDSTDLNFVIDRVPGTSNLIIVTAGSGHGFKFLPVLGEYVVDVLEGKSNDYTRLWQWRKPSPEQLARMRTNTTSDERNWHKQALASKEDLKW</sequence>
<evidence type="ECO:0000259" key="7">
    <source>
        <dbReference type="Pfam" id="PF01266"/>
    </source>
</evidence>
<feature type="region of interest" description="Disordered" evidence="6">
    <location>
        <begin position="399"/>
        <end position="422"/>
    </location>
</feature>
<dbReference type="SUPFAM" id="SSF51905">
    <property type="entry name" value="FAD/NAD(P)-binding domain"/>
    <property type="match status" value="1"/>
</dbReference>
<dbReference type="AlphaFoldDB" id="A0AA38VTT5"/>
<dbReference type="GO" id="GO:0008115">
    <property type="term" value="F:sarcosine oxidase activity"/>
    <property type="evidence" value="ECO:0007669"/>
    <property type="project" value="TreeGrafter"/>
</dbReference>
<keyword evidence="9" id="KW-1185">Reference proteome</keyword>
<evidence type="ECO:0000256" key="6">
    <source>
        <dbReference type="SAM" id="MobiDB-lite"/>
    </source>
</evidence>
<evidence type="ECO:0000256" key="5">
    <source>
        <dbReference type="ARBA" id="ARBA00023002"/>
    </source>
</evidence>
<dbReference type="Gene3D" id="3.30.9.10">
    <property type="entry name" value="D-Amino Acid Oxidase, subunit A, domain 2"/>
    <property type="match status" value="1"/>
</dbReference>
<organism evidence="8 9">
    <name type="scientific">Pleurostoma richardsiae</name>
    <dbReference type="NCBI Taxonomy" id="41990"/>
    <lineage>
        <taxon>Eukaryota</taxon>
        <taxon>Fungi</taxon>
        <taxon>Dikarya</taxon>
        <taxon>Ascomycota</taxon>
        <taxon>Pezizomycotina</taxon>
        <taxon>Sordariomycetes</taxon>
        <taxon>Sordariomycetidae</taxon>
        <taxon>Calosphaeriales</taxon>
        <taxon>Pleurostomataceae</taxon>
        <taxon>Pleurostoma</taxon>
    </lineage>
</organism>
<accession>A0AA38VTT5</accession>
<evidence type="ECO:0000313" key="9">
    <source>
        <dbReference type="Proteomes" id="UP001174694"/>
    </source>
</evidence>
<dbReference type="PANTHER" id="PTHR10961">
    <property type="entry name" value="PEROXISOMAL SARCOSINE OXIDASE"/>
    <property type="match status" value="1"/>
</dbReference>
<feature type="domain" description="FAD dependent oxidoreductase" evidence="7">
    <location>
        <begin position="17"/>
        <end position="372"/>
    </location>
</feature>
<keyword evidence="5" id="KW-0560">Oxidoreductase</keyword>
<proteinExistence type="inferred from homology"/>
<evidence type="ECO:0000256" key="1">
    <source>
        <dbReference type="ARBA" id="ARBA00001974"/>
    </source>
</evidence>
<dbReference type="PANTHER" id="PTHR10961:SF15">
    <property type="entry name" value="FAD DEPENDENT OXIDOREDUCTASE DOMAIN-CONTAINING PROTEIN"/>
    <property type="match status" value="1"/>
</dbReference>
<keyword evidence="4" id="KW-0274">FAD</keyword>
<dbReference type="InterPro" id="IPR045170">
    <property type="entry name" value="MTOX"/>
</dbReference>
<dbReference type="InterPro" id="IPR006076">
    <property type="entry name" value="FAD-dep_OxRdtase"/>
</dbReference>
<evidence type="ECO:0000256" key="3">
    <source>
        <dbReference type="ARBA" id="ARBA00022630"/>
    </source>
</evidence>
<keyword evidence="3" id="KW-0285">Flavoprotein</keyword>
<dbReference type="Pfam" id="PF01266">
    <property type="entry name" value="DAO"/>
    <property type="match status" value="1"/>
</dbReference>
<comment type="caution">
    <text evidence="8">The sequence shown here is derived from an EMBL/GenBank/DDBJ whole genome shotgun (WGS) entry which is preliminary data.</text>
</comment>
<dbReference type="GO" id="GO:0050660">
    <property type="term" value="F:flavin adenine dinucleotide binding"/>
    <property type="evidence" value="ECO:0007669"/>
    <property type="project" value="InterPro"/>
</dbReference>
<evidence type="ECO:0000313" key="8">
    <source>
        <dbReference type="EMBL" id="KAJ9145109.1"/>
    </source>
</evidence>
<evidence type="ECO:0000256" key="2">
    <source>
        <dbReference type="ARBA" id="ARBA00010989"/>
    </source>
</evidence>
<evidence type="ECO:0000256" key="4">
    <source>
        <dbReference type="ARBA" id="ARBA00022827"/>
    </source>
</evidence>
<dbReference type="Proteomes" id="UP001174694">
    <property type="component" value="Unassembled WGS sequence"/>
</dbReference>
<comment type="similarity">
    <text evidence="2">Belongs to the MSOX/MTOX family.</text>
</comment>
<protein>
    <submittedName>
        <fullName evidence="8">Sarcosine oxidase</fullName>
    </submittedName>
</protein>
<dbReference type="Gene3D" id="3.50.50.60">
    <property type="entry name" value="FAD/NAD(P)-binding domain"/>
    <property type="match status" value="1"/>
</dbReference>
<dbReference type="InterPro" id="IPR036188">
    <property type="entry name" value="FAD/NAD-bd_sf"/>
</dbReference>
<reference evidence="8" key="1">
    <citation type="submission" date="2022-07" db="EMBL/GenBank/DDBJ databases">
        <title>Fungi with potential for degradation of polypropylene.</title>
        <authorList>
            <person name="Gostincar C."/>
        </authorList>
    </citation>
    <scope>NUCLEOTIDE SEQUENCE</scope>
    <source>
        <strain evidence="8">EXF-13308</strain>
    </source>
</reference>
<name>A0AA38VTT5_9PEZI</name>